<dbReference type="Pfam" id="PF05569">
    <property type="entry name" value="Peptidase_M56"/>
    <property type="match status" value="1"/>
</dbReference>
<keyword evidence="1" id="KW-0812">Transmembrane</keyword>
<dbReference type="EMBL" id="JNVM01000018">
    <property type="protein sequence ID" value="KEQ23917.1"/>
    <property type="molecule type" value="Genomic_DNA"/>
</dbReference>
<feature type="domain" description="Peptidase M56" evidence="2">
    <location>
        <begin position="63"/>
        <end position="247"/>
    </location>
</feature>
<dbReference type="CDD" id="cd07326">
    <property type="entry name" value="M56_BlaR1_MecR1_like"/>
    <property type="match status" value="1"/>
</dbReference>
<protein>
    <recommendedName>
        <fullName evidence="2">Peptidase M56 domain-containing protein</fullName>
    </recommendedName>
</protein>
<gene>
    <name evidence="3" type="ORF">ET33_11560</name>
</gene>
<organism evidence="3 4">
    <name type="scientific">Paenibacillus tyrfis</name>
    <dbReference type="NCBI Taxonomy" id="1501230"/>
    <lineage>
        <taxon>Bacteria</taxon>
        <taxon>Bacillati</taxon>
        <taxon>Bacillota</taxon>
        <taxon>Bacilli</taxon>
        <taxon>Bacillales</taxon>
        <taxon>Paenibacillaceae</taxon>
        <taxon>Paenibacillus</taxon>
    </lineage>
</organism>
<reference evidence="3 4" key="1">
    <citation type="submission" date="2014-06" db="EMBL/GenBank/DDBJ databases">
        <title>Draft genome sequence of Paenibacillus sp. MSt1.</title>
        <authorList>
            <person name="Aw Y.K."/>
            <person name="Ong K.S."/>
            <person name="Gan H.M."/>
            <person name="Lee S.M."/>
        </authorList>
    </citation>
    <scope>NUCLEOTIDE SEQUENCE [LARGE SCALE GENOMIC DNA]</scope>
    <source>
        <strain evidence="3 4">MSt1</strain>
    </source>
</reference>
<dbReference type="Gene3D" id="3.30.2010.10">
    <property type="entry name" value="Metalloproteases ('zincins'), catalytic domain"/>
    <property type="match status" value="1"/>
</dbReference>
<proteinExistence type="predicted"/>
<evidence type="ECO:0000256" key="1">
    <source>
        <dbReference type="SAM" id="Phobius"/>
    </source>
</evidence>
<dbReference type="InterPro" id="IPR052173">
    <property type="entry name" value="Beta-lactam_resp_regulator"/>
</dbReference>
<accession>A0A081NZP4</accession>
<dbReference type="AlphaFoldDB" id="A0A081NZP4"/>
<dbReference type="InterPro" id="IPR008756">
    <property type="entry name" value="Peptidase_M56"/>
</dbReference>
<keyword evidence="1" id="KW-1133">Transmembrane helix</keyword>
<dbReference type="OrthoDB" id="2448482at2"/>
<dbReference type="eggNOG" id="COG0501">
    <property type="taxonomic scope" value="Bacteria"/>
</dbReference>
<dbReference type="PANTHER" id="PTHR34978:SF3">
    <property type="entry name" value="SLR0241 PROTEIN"/>
    <property type="match status" value="1"/>
</dbReference>
<dbReference type="Proteomes" id="UP000028123">
    <property type="component" value="Unassembled WGS sequence"/>
</dbReference>
<keyword evidence="1" id="KW-0472">Membrane</keyword>
<feature type="transmembrane region" description="Helical" evidence="1">
    <location>
        <begin position="57"/>
        <end position="77"/>
    </location>
</feature>
<keyword evidence="4" id="KW-1185">Reference proteome</keyword>
<comment type="caution">
    <text evidence="3">The sequence shown here is derived from an EMBL/GenBank/DDBJ whole genome shotgun (WGS) entry which is preliminary data.</text>
</comment>
<evidence type="ECO:0000259" key="2">
    <source>
        <dbReference type="Pfam" id="PF05569"/>
    </source>
</evidence>
<name>A0A081NZP4_9BACL</name>
<feature type="transmembrane region" description="Helical" evidence="1">
    <location>
        <begin position="262"/>
        <end position="280"/>
    </location>
</feature>
<evidence type="ECO:0000313" key="4">
    <source>
        <dbReference type="Proteomes" id="UP000028123"/>
    </source>
</evidence>
<evidence type="ECO:0000313" key="3">
    <source>
        <dbReference type="EMBL" id="KEQ23917.1"/>
    </source>
</evidence>
<sequence length="282" mass="32094">MWEKRSRTLFLTGLGLSALIMSQIIAYALHLLFGFELKHNLIQFCATTASIYGLDGLVYAFDIVVFYTLLLIAGLVVQQQWASCRTFRRLQSKRDERMTAELNKQYGSGGEPILVVACDEPRAFTMNLLNPKVVLSTGLIRLLDARELEAVIHHEMYHRKHGDPLKTFVLSLCSSVMGYVPLLRWVHQKYRTVREVLADNYAIEQLGSSVEIGSALLKLLKHRKSETMVFSYVSFADNSINCRIQLILDPQFEIPFKLPLKLTMISFHAVLLLGAMFFFATL</sequence>
<dbReference type="RefSeq" id="WP_036686875.1">
    <property type="nucleotide sequence ID" value="NZ_JNVM01000018.1"/>
</dbReference>
<dbReference type="PANTHER" id="PTHR34978">
    <property type="entry name" value="POSSIBLE SENSOR-TRANSDUCER PROTEIN BLAR"/>
    <property type="match status" value="1"/>
</dbReference>